<dbReference type="RefSeq" id="WP_353293687.1">
    <property type="nucleotide sequence ID" value="NZ_BAABWH010000002.1"/>
</dbReference>
<protein>
    <recommendedName>
        <fullName evidence="1">Putative zinc-finger domain-containing protein</fullName>
    </recommendedName>
</protein>
<comment type="caution">
    <text evidence="2">The sequence shown here is derived from an EMBL/GenBank/DDBJ whole genome shotgun (WGS) entry which is preliminary data.</text>
</comment>
<proteinExistence type="predicted"/>
<accession>A0ABP9ZX88</accession>
<gene>
    <name evidence="2" type="ORF">NBRC116585_08630</name>
</gene>
<sequence>MLSCEQATRLLSESQERSLTLSEKMNLKVHTAMCSGCRNFGRQLTSLRELIRQDKEDSAQAEKTSDK</sequence>
<keyword evidence="3" id="KW-1185">Reference proteome</keyword>
<reference evidence="2 3" key="1">
    <citation type="submission" date="2024-04" db="EMBL/GenBank/DDBJ databases">
        <title>Draft genome sequence of Thalassolituus maritimus NBRC 116585.</title>
        <authorList>
            <person name="Miyakawa T."/>
            <person name="Kusuya Y."/>
            <person name="Miura T."/>
        </authorList>
    </citation>
    <scope>NUCLEOTIDE SEQUENCE [LARGE SCALE GENOMIC DNA]</scope>
    <source>
        <strain evidence="2 3">5NW40-0001</strain>
    </source>
</reference>
<evidence type="ECO:0000313" key="3">
    <source>
        <dbReference type="Proteomes" id="UP001481413"/>
    </source>
</evidence>
<evidence type="ECO:0000313" key="2">
    <source>
        <dbReference type="EMBL" id="GAA6144746.1"/>
    </source>
</evidence>
<dbReference type="Proteomes" id="UP001481413">
    <property type="component" value="Unassembled WGS sequence"/>
</dbReference>
<feature type="domain" description="Putative zinc-finger" evidence="1">
    <location>
        <begin position="4"/>
        <end position="38"/>
    </location>
</feature>
<name>A0ABP9ZX88_9GAMM</name>
<dbReference type="Pfam" id="PF13490">
    <property type="entry name" value="zf-HC2"/>
    <property type="match status" value="1"/>
</dbReference>
<organism evidence="2 3">
    <name type="scientific">Thalassolituus maritimus</name>
    <dbReference type="NCBI Taxonomy" id="484498"/>
    <lineage>
        <taxon>Bacteria</taxon>
        <taxon>Pseudomonadati</taxon>
        <taxon>Pseudomonadota</taxon>
        <taxon>Gammaproteobacteria</taxon>
        <taxon>Oceanospirillales</taxon>
        <taxon>Oceanospirillaceae</taxon>
        <taxon>Thalassolituus</taxon>
    </lineage>
</organism>
<dbReference type="EMBL" id="BAABWH010000002">
    <property type="protein sequence ID" value="GAA6144746.1"/>
    <property type="molecule type" value="Genomic_DNA"/>
</dbReference>
<evidence type="ECO:0000259" key="1">
    <source>
        <dbReference type="Pfam" id="PF13490"/>
    </source>
</evidence>
<dbReference type="InterPro" id="IPR027383">
    <property type="entry name" value="Znf_put"/>
</dbReference>